<evidence type="ECO:0000313" key="2">
    <source>
        <dbReference type="EMBL" id="PKD43244.1"/>
    </source>
</evidence>
<dbReference type="SUPFAM" id="SSF88713">
    <property type="entry name" value="Glycoside hydrolase/deacetylase"/>
    <property type="match status" value="1"/>
</dbReference>
<dbReference type="InterPro" id="IPR045235">
    <property type="entry name" value="PuuE_HpPgdA-like"/>
</dbReference>
<evidence type="ECO:0000313" key="3">
    <source>
        <dbReference type="Proteomes" id="UP000233398"/>
    </source>
</evidence>
<proteinExistence type="predicted"/>
<sequence length="301" mass="34514">MSHLDTNIASFTVDVEDGISIAMRDAFGVKMDPTDRVFEHTERILEIFSEKSFKGTFFILGIIAEHYPELVKRIGSEGHELAVHGYNHLIFSKMTPEKAFQELDSAKKLIEDLSGQEVYGHRAPAFSINPKTSWGLDVIAKCGFTYDSSIMPCKGLRYGWPEFSKNIVMVNTANGNRIIEVPMSTTKFLSREIPTCGGSYLRLLPYNMTKKFFKKVQKEKPVVVYIHPYELDNQRYPEYFFTELKKASIKKNLSLRSNWLFRNTVEEKFRKLMALSGSKPIIDIIKEKQEAAELPVFEISD</sequence>
<reference evidence="2 3" key="1">
    <citation type="submission" date="2017-11" db="EMBL/GenBank/DDBJ databases">
        <title>Rhodohalobacter 15182 sp. nov., isolated from a salt lake.</title>
        <authorList>
            <person name="Han S."/>
        </authorList>
    </citation>
    <scope>NUCLEOTIDE SEQUENCE [LARGE SCALE GENOMIC DNA]</scope>
    <source>
        <strain evidence="2 3">15182</strain>
    </source>
</reference>
<feature type="domain" description="NodB homology" evidence="1">
    <location>
        <begin position="25"/>
        <end position="301"/>
    </location>
</feature>
<dbReference type="GO" id="GO:0005975">
    <property type="term" value="P:carbohydrate metabolic process"/>
    <property type="evidence" value="ECO:0007669"/>
    <property type="project" value="InterPro"/>
</dbReference>
<gene>
    <name evidence="2" type="ORF">CWD77_11560</name>
</gene>
<dbReference type="Proteomes" id="UP000233398">
    <property type="component" value="Unassembled WGS sequence"/>
</dbReference>
<dbReference type="Pfam" id="PF01522">
    <property type="entry name" value="Polysacc_deac_1"/>
    <property type="match status" value="1"/>
</dbReference>
<dbReference type="InterPro" id="IPR011330">
    <property type="entry name" value="Glyco_hydro/deAcase_b/a-brl"/>
</dbReference>
<dbReference type="PROSITE" id="PS51677">
    <property type="entry name" value="NODB"/>
    <property type="match status" value="1"/>
</dbReference>
<dbReference type="OrthoDB" id="9806342at2"/>
<evidence type="ECO:0000259" key="1">
    <source>
        <dbReference type="PROSITE" id="PS51677"/>
    </source>
</evidence>
<dbReference type="AlphaFoldDB" id="A0A2N0VGD3"/>
<name>A0A2N0VGD3_9BACT</name>
<dbReference type="InterPro" id="IPR002509">
    <property type="entry name" value="NODB_dom"/>
</dbReference>
<dbReference type="GO" id="GO:0016810">
    <property type="term" value="F:hydrolase activity, acting on carbon-nitrogen (but not peptide) bonds"/>
    <property type="evidence" value="ECO:0007669"/>
    <property type="project" value="InterPro"/>
</dbReference>
<dbReference type="PANTHER" id="PTHR47561:SF1">
    <property type="entry name" value="POLYSACCHARIDE DEACETYLASE FAMILY PROTEIN (AFU_ORTHOLOGUE AFUA_6G05030)"/>
    <property type="match status" value="1"/>
</dbReference>
<protein>
    <recommendedName>
        <fullName evidence="1">NodB homology domain-containing protein</fullName>
    </recommendedName>
</protein>
<dbReference type="PANTHER" id="PTHR47561">
    <property type="entry name" value="POLYSACCHARIDE DEACETYLASE FAMILY PROTEIN (AFU_ORTHOLOGUE AFUA_6G05030)"/>
    <property type="match status" value="1"/>
</dbReference>
<dbReference type="EMBL" id="PISP01000003">
    <property type="protein sequence ID" value="PKD43244.1"/>
    <property type="molecule type" value="Genomic_DNA"/>
</dbReference>
<dbReference type="CDD" id="cd10941">
    <property type="entry name" value="CE4_PuuE_HpPgdA_like_2"/>
    <property type="match status" value="1"/>
</dbReference>
<organism evidence="2 3">
    <name type="scientific">Rhodohalobacter barkolensis</name>
    <dbReference type="NCBI Taxonomy" id="2053187"/>
    <lineage>
        <taxon>Bacteria</taxon>
        <taxon>Pseudomonadati</taxon>
        <taxon>Balneolota</taxon>
        <taxon>Balneolia</taxon>
        <taxon>Balneolales</taxon>
        <taxon>Balneolaceae</taxon>
        <taxon>Rhodohalobacter</taxon>
    </lineage>
</organism>
<dbReference type="InterPro" id="IPR022560">
    <property type="entry name" value="DUF3473"/>
</dbReference>
<accession>A0A2N0VGD3</accession>
<comment type="caution">
    <text evidence="2">The sequence shown here is derived from an EMBL/GenBank/DDBJ whole genome shotgun (WGS) entry which is preliminary data.</text>
</comment>
<keyword evidence="3" id="KW-1185">Reference proteome</keyword>
<dbReference type="Pfam" id="PF11959">
    <property type="entry name" value="DUF3473"/>
    <property type="match status" value="1"/>
</dbReference>
<dbReference type="Gene3D" id="3.20.20.370">
    <property type="entry name" value="Glycoside hydrolase/deacetylase"/>
    <property type="match status" value="1"/>
</dbReference>